<sequence length="153" mass="18050">MNLEKILLSIKSFKVTDETEDYEINLFFDKIGEEITDPNLLKESQKEQLINGLFDFLKVQSPEMEVNFSFIHLIESIDNPGFNIYDEMLLKFNSENGTITSVHLLNRYINSLEKGNNREKCLKLLKSISNNTNYNEYVREDAFDCYEYQMKSY</sequence>
<dbReference type="RefSeq" id="WP_348739278.1">
    <property type="nucleotide sequence ID" value="NZ_CAXJRC010000041.1"/>
</dbReference>
<organism evidence="1 2">
    <name type="scientific">Tenacibaculum vairaonense</name>
    <dbReference type="NCBI Taxonomy" id="3137860"/>
    <lineage>
        <taxon>Bacteria</taxon>
        <taxon>Pseudomonadati</taxon>
        <taxon>Bacteroidota</taxon>
        <taxon>Flavobacteriia</taxon>
        <taxon>Flavobacteriales</taxon>
        <taxon>Flavobacteriaceae</taxon>
        <taxon>Tenacibaculum</taxon>
    </lineage>
</organism>
<name>A0ABP1FBC4_9FLAO</name>
<dbReference type="Proteomes" id="UP001497602">
    <property type="component" value="Unassembled WGS sequence"/>
</dbReference>
<dbReference type="EMBL" id="CAXJRC010000041">
    <property type="protein sequence ID" value="CAL2107680.1"/>
    <property type="molecule type" value="Genomic_DNA"/>
</dbReference>
<protein>
    <recommendedName>
        <fullName evidence="3">Immunity protein 30 domain-containing protein</fullName>
    </recommendedName>
</protein>
<reference evidence="1 2" key="1">
    <citation type="submission" date="2024-05" db="EMBL/GenBank/DDBJ databases">
        <authorList>
            <person name="Duchaud E."/>
        </authorList>
    </citation>
    <scope>NUCLEOTIDE SEQUENCE [LARGE SCALE GENOMIC DNA]</scope>
    <source>
        <strain evidence="1">Ena-SAMPLE-TAB-13-05-2024-13:56:06:370-140305</strain>
    </source>
</reference>
<evidence type="ECO:0008006" key="3">
    <source>
        <dbReference type="Google" id="ProtNLM"/>
    </source>
</evidence>
<proteinExistence type="predicted"/>
<comment type="caution">
    <text evidence="1">The sequence shown here is derived from an EMBL/GenBank/DDBJ whole genome shotgun (WGS) entry which is preliminary data.</text>
</comment>
<evidence type="ECO:0000313" key="2">
    <source>
        <dbReference type="Proteomes" id="UP001497602"/>
    </source>
</evidence>
<evidence type="ECO:0000313" key="1">
    <source>
        <dbReference type="EMBL" id="CAL2107680.1"/>
    </source>
</evidence>
<gene>
    <name evidence="1" type="ORF">T190115A13A_40202</name>
</gene>
<keyword evidence="2" id="KW-1185">Reference proteome</keyword>
<accession>A0ABP1FBC4</accession>